<evidence type="ECO:0000313" key="2">
    <source>
        <dbReference type="Proteomes" id="UP000292085"/>
    </source>
</evidence>
<name>A0A4Q6XUP3_9SPHN</name>
<dbReference type="Proteomes" id="UP000292085">
    <property type="component" value="Unassembled WGS sequence"/>
</dbReference>
<accession>A0A4Q6XUP3</accession>
<protein>
    <submittedName>
        <fullName evidence="1">Uncharacterized protein</fullName>
    </submittedName>
</protein>
<dbReference type="OrthoDB" id="7510394at2"/>
<reference evidence="1 2" key="1">
    <citation type="submission" date="2019-02" db="EMBL/GenBank/DDBJ databases">
        <authorList>
            <person name="Li Y."/>
        </authorList>
    </citation>
    <scope>NUCLEOTIDE SEQUENCE [LARGE SCALE GENOMIC DNA]</scope>
    <source>
        <strain evidence="1 2">3-7</strain>
    </source>
</reference>
<sequence>MPIVEAFDHEDALEPLFTTEFEFLPRIGEYLSIDTPPGYFKYYHVVEIWHRQDTKGGAFRACIRLEERD</sequence>
<evidence type="ECO:0000313" key="1">
    <source>
        <dbReference type="EMBL" id="RZF60579.1"/>
    </source>
</evidence>
<dbReference type="EMBL" id="SGIS01000063">
    <property type="protein sequence ID" value="RZF60579.1"/>
    <property type="molecule type" value="Genomic_DNA"/>
</dbReference>
<gene>
    <name evidence="1" type="ORF">EWE75_22440</name>
</gene>
<organism evidence="1 2">
    <name type="scientific">Sphingomonas populi</name>
    <dbReference type="NCBI Taxonomy" id="2484750"/>
    <lineage>
        <taxon>Bacteria</taxon>
        <taxon>Pseudomonadati</taxon>
        <taxon>Pseudomonadota</taxon>
        <taxon>Alphaproteobacteria</taxon>
        <taxon>Sphingomonadales</taxon>
        <taxon>Sphingomonadaceae</taxon>
        <taxon>Sphingomonas</taxon>
    </lineage>
</organism>
<comment type="caution">
    <text evidence="1">The sequence shown here is derived from an EMBL/GenBank/DDBJ whole genome shotgun (WGS) entry which is preliminary data.</text>
</comment>
<keyword evidence="2" id="KW-1185">Reference proteome</keyword>
<dbReference type="AlphaFoldDB" id="A0A4Q6XUP3"/>
<proteinExistence type="predicted"/>